<dbReference type="AlphaFoldDB" id="A0AA38H5Q1"/>
<sequence length="251" mass="27491">MTTAPTTSSAPAITVSATAQEVDAGGSANVLFNREAYQACLKVAEDLVKRHMAQYDPSHDWAHVERVRNTAVRIAAGLPGVDMKVVELAALFHDVAAKYTSSSTLRDTLAPFLNHPLTAASLTHAQVFNILDIVPCVSWTAEKTLRAKNEWTERHGAWLELHAVQDADRLDAIGAIGIMRCSAFGAVKGRLLVDDGEGEGSSEAHFEEKLFLIKDRMKTDFGKAEAERRHSTMKAWMEALQAEKQVCTTME</sequence>
<organism evidence="2 3">
    <name type="scientific">Dioszegia hungarica</name>
    <dbReference type="NCBI Taxonomy" id="4972"/>
    <lineage>
        <taxon>Eukaryota</taxon>
        <taxon>Fungi</taxon>
        <taxon>Dikarya</taxon>
        <taxon>Basidiomycota</taxon>
        <taxon>Agaricomycotina</taxon>
        <taxon>Tremellomycetes</taxon>
        <taxon>Tremellales</taxon>
        <taxon>Bulleribasidiaceae</taxon>
        <taxon>Dioszegia</taxon>
    </lineage>
</organism>
<protein>
    <recommendedName>
        <fullName evidence="1">HD/PDEase domain-containing protein</fullName>
    </recommendedName>
</protein>
<dbReference type="SMART" id="SM00471">
    <property type="entry name" value="HDc"/>
    <property type="match status" value="1"/>
</dbReference>
<gene>
    <name evidence="2" type="ORF">MKK02DRAFT_38018</name>
</gene>
<dbReference type="InterPro" id="IPR003607">
    <property type="entry name" value="HD/PDEase_dom"/>
</dbReference>
<evidence type="ECO:0000259" key="1">
    <source>
        <dbReference type="SMART" id="SM00471"/>
    </source>
</evidence>
<dbReference type="Proteomes" id="UP001164286">
    <property type="component" value="Unassembled WGS sequence"/>
</dbReference>
<feature type="domain" description="HD/PDEase" evidence="1">
    <location>
        <begin position="56"/>
        <end position="182"/>
    </location>
</feature>
<proteinExistence type="predicted"/>
<dbReference type="InterPro" id="IPR006674">
    <property type="entry name" value="HD_domain"/>
</dbReference>
<accession>A0AA38H5Q1</accession>
<reference evidence="2" key="1">
    <citation type="journal article" date="2022" name="G3 (Bethesda)">
        <title>High quality genome of the basidiomycete yeast Dioszegia hungarica PDD-24b-2 isolated from cloud water.</title>
        <authorList>
            <person name="Jarrige D."/>
            <person name="Haridas S."/>
            <person name="Bleykasten-Grosshans C."/>
            <person name="Joly M."/>
            <person name="Nadalig T."/>
            <person name="Sancelme M."/>
            <person name="Vuilleumier S."/>
            <person name="Grigoriev I.V."/>
            <person name="Amato P."/>
            <person name="Bringel F."/>
        </authorList>
    </citation>
    <scope>NUCLEOTIDE SEQUENCE</scope>
    <source>
        <strain evidence="2">PDD-24b-2</strain>
    </source>
</reference>
<dbReference type="PANTHER" id="PTHR33594:SF1">
    <property type="entry name" value="HD_PDEASE DOMAIN-CONTAINING PROTEIN"/>
    <property type="match status" value="1"/>
</dbReference>
<dbReference type="RefSeq" id="XP_052944265.1">
    <property type="nucleotide sequence ID" value="XM_053089886.1"/>
</dbReference>
<keyword evidence="3" id="KW-1185">Reference proteome</keyword>
<evidence type="ECO:0000313" key="3">
    <source>
        <dbReference type="Proteomes" id="UP001164286"/>
    </source>
</evidence>
<dbReference type="SUPFAM" id="SSF109604">
    <property type="entry name" value="HD-domain/PDEase-like"/>
    <property type="match status" value="1"/>
</dbReference>
<dbReference type="EMBL" id="JAKWFO010000007">
    <property type="protein sequence ID" value="KAI9634488.1"/>
    <property type="molecule type" value="Genomic_DNA"/>
</dbReference>
<dbReference type="Gene3D" id="1.10.3210.50">
    <property type="match status" value="1"/>
</dbReference>
<dbReference type="CDD" id="cd00077">
    <property type="entry name" value="HDc"/>
    <property type="match status" value="1"/>
</dbReference>
<dbReference type="PANTHER" id="PTHR33594">
    <property type="entry name" value="SUPERFAMILY HYDROLASE, PUTATIVE (AFU_ORTHOLOGUE AFUA_1G03035)-RELATED"/>
    <property type="match status" value="1"/>
</dbReference>
<name>A0AA38H5Q1_9TREE</name>
<evidence type="ECO:0000313" key="2">
    <source>
        <dbReference type="EMBL" id="KAI9634488.1"/>
    </source>
</evidence>
<dbReference type="Pfam" id="PF01966">
    <property type="entry name" value="HD"/>
    <property type="match status" value="1"/>
</dbReference>
<comment type="caution">
    <text evidence="2">The sequence shown here is derived from an EMBL/GenBank/DDBJ whole genome shotgun (WGS) entry which is preliminary data.</text>
</comment>
<dbReference type="GeneID" id="77729091"/>